<keyword evidence="6" id="KW-0812">Transmembrane</keyword>
<feature type="transmembrane region" description="Helical" evidence="6">
    <location>
        <begin position="29"/>
        <end position="50"/>
    </location>
</feature>
<keyword evidence="2 4" id="KW-0863">Zinc-finger</keyword>
<dbReference type="SMART" id="SM00184">
    <property type="entry name" value="RING"/>
    <property type="match status" value="1"/>
</dbReference>
<organism evidence="8">
    <name type="scientific">Opuntia streptacantha</name>
    <name type="common">Prickly pear cactus</name>
    <name type="synonym">Opuntia cardona</name>
    <dbReference type="NCBI Taxonomy" id="393608"/>
    <lineage>
        <taxon>Eukaryota</taxon>
        <taxon>Viridiplantae</taxon>
        <taxon>Streptophyta</taxon>
        <taxon>Embryophyta</taxon>
        <taxon>Tracheophyta</taxon>
        <taxon>Spermatophyta</taxon>
        <taxon>Magnoliopsida</taxon>
        <taxon>eudicotyledons</taxon>
        <taxon>Gunneridae</taxon>
        <taxon>Pentapetalae</taxon>
        <taxon>Caryophyllales</taxon>
        <taxon>Cactineae</taxon>
        <taxon>Cactaceae</taxon>
        <taxon>Opuntioideae</taxon>
        <taxon>Opuntia</taxon>
    </lineage>
</organism>
<dbReference type="PROSITE" id="PS50089">
    <property type="entry name" value="ZF_RING_2"/>
    <property type="match status" value="1"/>
</dbReference>
<dbReference type="AlphaFoldDB" id="A0A7C8ZD80"/>
<evidence type="ECO:0000313" key="8">
    <source>
        <dbReference type="EMBL" id="MBA4639571.1"/>
    </source>
</evidence>
<keyword evidence="1" id="KW-0479">Metal-binding</keyword>
<dbReference type="InterPro" id="IPR001841">
    <property type="entry name" value="Znf_RING"/>
</dbReference>
<feature type="region of interest" description="Disordered" evidence="5">
    <location>
        <begin position="171"/>
        <end position="191"/>
    </location>
</feature>
<dbReference type="GO" id="GO:0008270">
    <property type="term" value="F:zinc ion binding"/>
    <property type="evidence" value="ECO:0007669"/>
    <property type="project" value="UniProtKB-KW"/>
</dbReference>
<evidence type="ECO:0000256" key="6">
    <source>
        <dbReference type="SAM" id="Phobius"/>
    </source>
</evidence>
<keyword evidence="6" id="KW-1133">Transmembrane helix</keyword>
<dbReference type="PANTHER" id="PTHR45798">
    <property type="entry name" value="RING-H2 FINGER PROTEIN ATL61-RELATED-RELATED"/>
    <property type="match status" value="1"/>
</dbReference>
<dbReference type="SUPFAM" id="SSF57850">
    <property type="entry name" value="RING/U-box"/>
    <property type="match status" value="1"/>
</dbReference>
<dbReference type="InterPro" id="IPR013083">
    <property type="entry name" value="Znf_RING/FYVE/PHD"/>
</dbReference>
<dbReference type="Pfam" id="PF13639">
    <property type="entry name" value="zf-RING_2"/>
    <property type="match status" value="1"/>
</dbReference>
<dbReference type="EMBL" id="GISG01114339">
    <property type="protein sequence ID" value="MBA4639571.1"/>
    <property type="molecule type" value="Transcribed_RNA"/>
</dbReference>
<evidence type="ECO:0000256" key="1">
    <source>
        <dbReference type="ARBA" id="ARBA00022723"/>
    </source>
</evidence>
<evidence type="ECO:0000259" key="7">
    <source>
        <dbReference type="PROSITE" id="PS50089"/>
    </source>
</evidence>
<dbReference type="SMART" id="SM01197">
    <property type="entry name" value="FANCL_C"/>
    <property type="match status" value="1"/>
</dbReference>
<evidence type="ECO:0000256" key="4">
    <source>
        <dbReference type="PROSITE-ProRule" id="PRU00175"/>
    </source>
</evidence>
<evidence type="ECO:0000256" key="5">
    <source>
        <dbReference type="SAM" id="MobiDB-lite"/>
    </source>
</evidence>
<evidence type="ECO:0000256" key="3">
    <source>
        <dbReference type="ARBA" id="ARBA00022833"/>
    </source>
</evidence>
<protein>
    <recommendedName>
        <fullName evidence="7">RING-type domain-containing protein</fullName>
    </recommendedName>
</protein>
<name>A0A7C8ZD80_OPUST</name>
<dbReference type="CDD" id="cd16461">
    <property type="entry name" value="RING-H2_EL5-like"/>
    <property type="match status" value="1"/>
</dbReference>
<feature type="domain" description="RING-type" evidence="7">
    <location>
        <begin position="103"/>
        <end position="145"/>
    </location>
</feature>
<accession>A0A7C8ZD80</accession>
<reference evidence="8" key="1">
    <citation type="journal article" date="2013" name="J. Plant Res.">
        <title>Effect of fungi and light on seed germination of three Opuntia species from semiarid lands of central Mexico.</title>
        <authorList>
            <person name="Delgado-Sanchez P."/>
            <person name="Jimenez-Bremont J.F."/>
            <person name="Guerrero-Gonzalez Mde L."/>
            <person name="Flores J."/>
        </authorList>
    </citation>
    <scope>NUCLEOTIDE SEQUENCE</scope>
    <source>
        <tissue evidence="8">Cladode</tissue>
    </source>
</reference>
<dbReference type="Gene3D" id="3.30.40.10">
    <property type="entry name" value="Zinc/RING finger domain, C3HC4 (zinc finger)"/>
    <property type="match status" value="1"/>
</dbReference>
<evidence type="ECO:0000256" key="2">
    <source>
        <dbReference type="ARBA" id="ARBA00022771"/>
    </source>
</evidence>
<reference evidence="8" key="2">
    <citation type="submission" date="2020-07" db="EMBL/GenBank/DDBJ databases">
        <authorList>
            <person name="Vera ALvarez R."/>
            <person name="Arias-Moreno D.M."/>
            <person name="Jimenez-Jacinto V."/>
            <person name="Jimenez-Bremont J.F."/>
            <person name="Swaminathan K."/>
            <person name="Moose S.P."/>
            <person name="Guerrero-Gonzalez M.L."/>
            <person name="Marino-Ramirez L."/>
            <person name="Landsman D."/>
            <person name="Rodriguez-Kessler M."/>
            <person name="Delgado-Sanchez P."/>
        </authorList>
    </citation>
    <scope>NUCLEOTIDE SEQUENCE</scope>
    <source>
        <tissue evidence="8">Cladode</tissue>
    </source>
</reference>
<proteinExistence type="predicted"/>
<keyword evidence="3" id="KW-0862">Zinc</keyword>
<dbReference type="PANTHER" id="PTHR45798:SF101">
    <property type="entry name" value="RING-H2 FINGER PROTEIN ATL8-RELATED"/>
    <property type="match status" value="1"/>
</dbReference>
<keyword evidence="6" id="KW-0472">Membrane</keyword>
<dbReference type="InterPro" id="IPR052788">
    <property type="entry name" value="RING-type_E3_ligase_ATL"/>
</dbReference>
<sequence length="191" mass="20532">MAIPLRLLSAVNTSLTTDHDDFDVARSDYVVILAALFCALICAIGLAMVARCVCLRRHVDFSTIALGRPAPPPPPGLNKKTLQLLPTTKYVCGLGSSDKQTDCAICLSEFADGDLMRILPQCGHIFHVICIDTWLMSHSSCPSCRQSVLLAAHCHHCGGFSAGQGFDGRSDGHGRELDTSSSHDNVHSFLP</sequence>